<feature type="compositionally biased region" description="Low complexity" evidence="5">
    <location>
        <begin position="979"/>
        <end position="988"/>
    </location>
</feature>
<evidence type="ECO:0000313" key="7">
    <source>
        <dbReference type="Proteomes" id="UP000085678"/>
    </source>
</evidence>
<proteinExistence type="predicted"/>
<dbReference type="CDD" id="cd17103">
    <property type="entry name" value="FERM_F1_FRMD4"/>
    <property type="match status" value="1"/>
</dbReference>
<dbReference type="STRING" id="7574.A0A1S3HF53"/>
<feature type="compositionally biased region" description="Basic and acidic residues" evidence="5">
    <location>
        <begin position="707"/>
        <end position="721"/>
    </location>
</feature>
<feature type="compositionally biased region" description="Basic and acidic residues" evidence="5">
    <location>
        <begin position="581"/>
        <end position="591"/>
    </location>
</feature>
<evidence type="ECO:0000259" key="6">
    <source>
        <dbReference type="PROSITE" id="PS50057"/>
    </source>
</evidence>
<feature type="compositionally biased region" description="Polar residues" evidence="5">
    <location>
        <begin position="1271"/>
        <end position="1300"/>
    </location>
</feature>
<keyword evidence="3 4" id="KW-0175">Coiled coil</keyword>
<evidence type="ECO:0000256" key="5">
    <source>
        <dbReference type="SAM" id="MobiDB-lite"/>
    </source>
</evidence>
<dbReference type="OrthoDB" id="10063592at2759"/>
<dbReference type="Pfam" id="PF09380">
    <property type="entry name" value="FERM_C"/>
    <property type="match status" value="1"/>
</dbReference>
<feature type="region of interest" description="Disordered" evidence="5">
    <location>
        <begin position="1078"/>
        <end position="1123"/>
    </location>
</feature>
<dbReference type="InterPro" id="IPR047176">
    <property type="entry name" value="FRMD4A/B"/>
</dbReference>
<dbReference type="InterPro" id="IPR018979">
    <property type="entry name" value="FERM_N"/>
</dbReference>
<gene>
    <name evidence="8" type="primary">LOC106154771</name>
</gene>
<dbReference type="InterPro" id="IPR041785">
    <property type="entry name" value="FRMD4A/B_FERM_C"/>
</dbReference>
<dbReference type="Gene3D" id="2.30.29.30">
    <property type="entry name" value="Pleckstrin-homology domain (PH domain)/Phosphotyrosine-binding domain (PTB)"/>
    <property type="match status" value="1"/>
</dbReference>
<feature type="compositionally biased region" description="Polar residues" evidence="5">
    <location>
        <begin position="1197"/>
        <end position="1210"/>
    </location>
</feature>
<feature type="compositionally biased region" description="Basic and acidic residues" evidence="5">
    <location>
        <begin position="751"/>
        <end position="762"/>
    </location>
</feature>
<comment type="subcellular location">
    <subcellularLocation>
        <location evidence="1">Cytoplasm</location>
    </subcellularLocation>
</comment>
<dbReference type="SMART" id="SM00295">
    <property type="entry name" value="B41"/>
    <property type="match status" value="1"/>
</dbReference>
<feature type="compositionally biased region" description="Polar residues" evidence="5">
    <location>
        <begin position="667"/>
        <end position="681"/>
    </location>
</feature>
<feature type="region of interest" description="Disordered" evidence="5">
    <location>
        <begin position="555"/>
        <end position="833"/>
    </location>
</feature>
<feature type="compositionally biased region" description="Basic and acidic residues" evidence="5">
    <location>
        <begin position="1137"/>
        <end position="1151"/>
    </location>
</feature>
<feature type="compositionally biased region" description="Low complexity" evidence="5">
    <location>
        <begin position="850"/>
        <end position="878"/>
    </location>
</feature>
<dbReference type="Pfam" id="PF11819">
    <property type="entry name" value="CUPID"/>
    <property type="match status" value="1"/>
</dbReference>
<organism evidence="7 8">
    <name type="scientific">Lingula anatina</name>
    <name type="common">Brachiopod</name>
    <name type="synonym">Lingula unguis</name>
    <dbReference type="NCBI Taxonomy" id="7574"/>
    <lineage>
        <taxon>Eukaryota</taxon>
        <taxon>Metazoa</taxon>
        <taxon>Spiralia</taxon>
        <taxon>Lophotrochozoa</taxon>
        <taxon>Brachiopoda</taxon>
        <taxon>Linguliformea</taxon>
        <taxon>Lingulata</taxon>
        <taxon>Lingulida</taxon>
        <taxon>Linguloidea</taxon>
        <taxon>Lingulidae</taxon>
        <taxon>Lingula</taxon>
    </lineage>
</organism>
<dbReference type="SUPFAM" id="SSF47031">
    <property type="entry name" value="Second domain of FERM"/>
    <property type="match status" value="1"/>
</dbReference>
<feature type="compositionally biased region" description="Polar residues" evidence="5">
    <location>
        <begin position="768"/>
        <end position="779"/>
    </location>
</feature>
<dbReference type="GO" id="GO:0090162">
    <property type="term" value="P:establishment of epithelial cell polarity"/>
    <property type="evidence" value="ECO:0007669"/>
    <property type="project" value="InterPro"/>
</dbReference>
<dbReference type="SMART" id="SM01196">
    <property type="entry name" value="FERM_C"/>
    <property type="match status" value="1"/>
</dbReference>
<dbReference type="InterPro" id="IPR000299">
    <property type="entry name" value="FERM_domain"/>
</dbReference>
<feature type="region of interest" description="Disordered" evidence="5">
    <location>
        <begin position="518"/>
        <end position="538"/>
    </location>
</feature>
<dbReference type="CDD" id="cd14473">
    <property type="entry name" value="FERM_B-lobe"/>
    <property type="match status" value="1"/>
</dbReference>
<name>A0A1S3HF53_LINAN</name>
<dbReference type="FunFam" id="3.10.20.90:FF:000019">
    <property type="entry name" value="FERM domain containing 4A"/>
    <property type="match status" value="1"/>
</dbReference>
<feature type="compositionally biased region" description="Basic and acidic residues" evidence="5">
    <location>
        <begin position="1005"/>
        <end position="1023"/>
    </location>
</feature>
<keyword evidence="7" id="KW-1185">Reference proteome</keyword>
<dbReference type="Pfam" id="PF00373">
    <property type="entry name" value="FERM_M"/>
    <property type="match status" value="1"/>
</dbReference>
<feature type="region of interest" description="Disordered" evidence="5">
    <location>
        <begin position="1191"/>
        <end position="1256"/>
    </location>
</feature>
<feature type="region of interest" description="Disordered" evidence="5">
    <location>
        <begin position="850"/>
        <end position="892"/>
    </location>
</feature>
<dbReference type="Gene3D" id="3.10.20.90">
    <property type="entry name" value="Phosphatidylinositol 3-kinase Catalytic Subunit, Chain A, domain 1"/>
    <property type="match status" value="1"/>
</dbReference>
<dbReference type="PANTHER" id="PTHR46079:SF2">
    <property type="entry name" value="FERM DOMAIN-CONTAINING PROTEIN"/>
    <property type="match status" value="1"/>
</dbReference>
<dbReference type="Proteomes" id="UP000085678">
    <property type="component" value="Unplaced"/>
</dbReference>
<dbReference type="InterPro" id="IPR011993">
    <property type="entry name" value="PH-like_dom_sf"/>
</dbReference>
<dbReference type="RefSeq" id="XP_013384702.1">
    <property type="nucleotide sequence ID" value="XM_013529248.1"/>
</dbReference>
<dbReference type="Pfam" id="PF09379">
    <property type="entry name" value="FERM_N"/>
    <property type="match status" value="1"/>
</dbReference>
<feature type="compositionally biased region" description="Low complexity" evidence="5">
    <location>
        <begin position="780"/>
        <end position="806"/>
    </location>
</feature>
<accession>A0A1S3HF53</accession>
<dbReference type="InterPro" id="IPR035963">
    <property type="entry name" value="FERM_2"/>
</dbReference>
<dbReference type="InterPro" id="IPR019748">
    <property type="entry name" value="FERM_central"/>
</dbReference>
<dbReference type="InterPro" id="IPR014352">
    <property type="entry name" value="FERM/acyl-CoA-bd_prot_sf"/>
</dbReference>
<dbReference type="PROSITE" id="PS00661">
    <property type="entry name" value="FERM_2"/>
    <property type="match status" value="1"/>
</dbReference>
<dbReference type="GO" id="GO:0005737">
    <property type="term" value="C:cytoplasm"/>
    <property type="evidence" value="ECO:0007669"/>
    <property type="project" value="UniProtKB-SubCell"/>
</dbReference>
<feature type="region of interest" description="Disordered" evidence="5">
    <location>
        <begin position="1271"/>
        <end position="1340"/>
    </location>
</feature>
<dbReference type="GeneID" id="106154771"/>
<evidence type="ECO:0000256" key="3">
    <source>
        <dbReference type="ARBA" id="ARBA00023054"/>
    </source>
</evidence>
<dbReference type="InterPro" id="IPR019747">
    <property type="entry name" value="FERM_CS"/>
</dbReference>
<dbReference type="InterPro" id="IPR019749">
    <property type="entry name" value="Band_41_domain"/>
</dbReference>
<evidence type="ECO:0000256" key="2">
    <source>
        <dbReference type="ARBA" id="ARBA00022490"/>
    </source>
</evidence>
<sequence length="1380" mass="155112">MAEGRKAQVVLLDERRLDMMVQPKLYAGDLLDIVASHFNLKEKEYFGLCFLDETNHFTWLQLDRKVLEHDFPKKQSTGTLILYFSVRFYIESIAYLRDKVTVELFYLQAKQAIFKGTVECDSETAFELAAHVLQAAHGDYEDDDITRSQLKKLPVLPTSIFKDHPSIQYCEDRVIDHYKKLSGQSRGSAIVNYLSIVETLPTYGIHYYEVKDKTGLPWWLGLSPKGIAQYDYADKRTPRKVFPWKQLENLYFRDRKFSIEVHDPKRIIHTLSSFNLYEDAIQEPVDQFDELSDAISDPTTQVSVSRRTFGPGNVNVYAWFAASALLTKTIWSMAVCQHQFYLDRKSSKAHLPFVRSMTELAAEISQSTSSLPGSDGSSLGIRTSNSCHSLSKISNSSKSDLTTEQLEIARAAQRDMYAALKARKEALEEALKKKTAELKLLCIREGDLTGELPPETPLIPGEMVPVVRKRMGTEFSLSSRIINTDRDEEEDEELAKLELEFELQNQITNAALKLAKDTSAAKSVRKSRRQTYQKSREKLQDIEKRLNEMKYKKGQALVKHHQPSLDDESIGTADSVSLDRQSIKSEAKSDSASDISAKTQESEKSAGLTSLSRLQASVAKPSSSDSDKPPRPPKTFRLKNLKDILEEPESGTSKKLSPVNLTKPHSDQNMASKENSGSYSVSAALLSKKKHGGNDTAKTVNATVVDASDKESSKSSSKTESEYPSPFTSPAVQRVHKDHPKVTVITSPKVEIVEVEHGTPPREHKRPSTPSSQSLTSMESQGSGRSGSYSQRSAYSSPSASPQRQPNYPRGSSPSPRLGRQGSKDVGYTPNTVYSTRTHYRTLQYPTFSSRVNSTSSNLSEYDNLSSTSTRDSSGGRSARYETNVDSGRTVPMHNMYNVNTGSTAHAGHYQSTDELKGGGEGLYGGGDNSSVGSDDRGGFPARHNSLEGTYRRGSKEYPRYGSLERNVNTFTRQQQYYLDQQQQQQQHQRQEENLPELTPSRFGSKRDSHSDFGDYFERDRPVHNMPHHHHQQHHHHHHQQHKQQHHHSSHPHHQQHQRYSNIEEKSYGAAEASIPYIDSNGHRHEPRQWYETSESPPSLKHRHHSGSDSPRYESPLQPNVKHDIMNISRDIQQRLSVEREKNPERNENRTNTKGAPESPKPVMTVTKFRPYREVTKPYELSDFYKYSEKLRRQRSNESPGSQSSGTPPHSGQEPHSPRSPYLSQRTPHHQGAAAAGGQGATYSEGGYDRPPLSPASYETVRERGLGSYTVQSHQAPRYHTQTAGYHSQSSSSRQVQYTAPQPMKCEPVLSPPPDGSNSSSSGARRLHSDSSELNPPSKLVSRDASFTFDAGESLAEAFSEEMLAWYEDQDNTIKPATIV</sequence>
<feature type="region of interest" description="Disordered" evidence="5">
    <location>
        <begin position="1136"/>
        <end position="1169"/>
    </location>
</feature>
<feature type="compositionally biased region" description="Gly residues" evidence="5">
    <location>
        <begin position="919"/>
        <end position="928"/>
    </location>
</feature>
<dbReference type="InterPro" id="IPR018980">
    <property type="entry name" value="FERM_PH-like_C"/>
</dbReference>
<dbReference type="InterPro" id="IPR021774">
    <property type="entry name" value="CUPID"/>
</dbReference>
<feature type="coiled-coil region" evidence="4">
    <location>
        <begin position="410"/>
        <end position="444"/>
    </location>
</feature>
<evidence type="ECO:0000256" key="1">
    <source>
        <dbReference type="ARBA" id="ARBA00004496"/>
    </source>
</evidence>
<dbReference type="CDD" id="cd13191">
    <property type="entry name" value="FERM_C_FRMD4A_FRMD4B"/>
    <property type="match status" value="1"/>
</dbReference>
<dbReference type="InParanoid" id="A0A1S3HF53"/>
<protein>
    <submittedName>
        <fullName evidence="8">FERM domain-containing protein 4A isoform X8</fullName>
    </submittedName>
</protein>
<dbReference type="PANTHER" id="PTHR46079">
    <property type="entry name" value="FERM DOMAIN-CONTAINING PROTEIN 4"/>
    <property type="match status" value="1"/>
</dbReference>
<dbReference type="PROSITE" id="PS50057">
    <property type="entry name" value="FERM_3"/>
    <property type="match status" value="1"/>
</dbReference>
<feature type="region of interest" description="Disordered" evidence="5">
    <location>
        <begin position="979"/>
        <end position="1061"/>
    </location>
</feature>
<dbReference type="SUPFAM" id="SSF54236">
    <property type="entry name" value="Ubiquitin-like"/>
    <property type="match status" value="1"/>
</dbReference>
<evidence type="ECO:0000313" key="8">
    <source>
        <dbReference type="RefSeq" id="XP_013384702.1"/>
    </source>
</evidence>
<dbReference type="SUPFAM" id="SSF50729">
    <property type="entry name" value="PH domain-like"/>
    <property type="match status" value="1"/>
</dbReference>
<feature type="compositionally biased region" description="Basic and acidic residues" evidence="5">
    <location>
        <begin position="950"/>
        <end position="959"/>
    </location>
</feature>
<evidence type="ECO:0000256" key="4">
    <source>
        <dbReference type="SAM" id="Coils"/>
    </source>
</evidence>
<keyword evidence="2" id="KW-0963">Cytoplasm</keyword>
<dbReference type="FunFam" id="1.20.80.10:FF:000008">
    <property type="entry name" value="FERM domain containing 4A"/>
    <property type="match status" value="1"/>
</dbReference>
<reference evidence="8" key="1">
    <citation type="submission" date="2025-08" db="UniProtKB">
        <authorList>
            <consortium name="RefSeq"/>
        </authorList>
    </citation>
    <scope>IDENTIFICATION</scope>
    <source>
        <tissue evidence="8">Gonads</tissue>
    </source>
</reference>
<feature type="domain" description="FERM" evidence="6">
    <location>
        <begin position="5"/>
        <end position="303"/>
    </location>
</feature>
<dbReference type="Gene3D" id="1.20.80.10">
    <property type="match status" value="1"/>
</dbReference>
<dbReference type="InterPro" id="IPR029071">
    <property type="entry name" value="Ubiquitin-like_domsf"/>
</dbReference>
<dbReference type="PRINTS" id="PR00935">
    <property type="entry name" value="BAND41"/>
</dbReference>
<feature type="region of interest" description="Disordered" evidence="5">
    <location>
        <begin position="917"/>
        <end position="963"/>
    </location>
</feature>
<feature type="compositionally biased region" description="Basic residues" evidence="5">
    <location>
        <begin position="1026"/>
        <end position="1057"/>
    </location>
</feature>